<name>A0A8S9PTU3_BRACR</name>
<reference evidence="2" key="1">
    <citation type="submission" date="2019-12" db="EMBL/GenBank/DDBJ databases">
        <title>Genome sequencing and annotation of Brassica cretica.</title>
        <authorList>
            <person name="Studholme D.J."/>
            <person name="Sarris P."/>
        </authorList>
    </citation>
    <scope>NUCLEOTIDE SEQUENCE</scope>
    <source>
        <strain evidence="2">PFS-109/04</strain>
        <tissue evidence="2">Leaf</tissue>
    </source>
</reference>
<accession>A0A8S9PTU3</accession>
<feature type="region of interest" description="Disordered" evidence="1">
    <location>
        <begin position="193"/>
        <end position="238"/>
    </location>
</feature>
<evidence type="ECO:0000313" key="3">
    <source>
        <dbReference type="Proteomes" id="UP000712600"/>
    </source>
</evidence>
<sequence length="238" mass="26016">MLCRRVAKGRVLTLTRLRGGDRPRTPRLFPFLQRRLFVLLIDGMIRKLKAIEDAHSLEVTQFESRIGELKRDLGKTASSMLKANEAKTAKPSEMRRLKRKVKSGEGSTVCAIEQAKEAVHTEYHTRLARMADSLDSLGVVHARDLALAGVEGRMHEDGEAPPSPRAEEATLSACRAESVDAEGDFDRIFAGLKSECVPPPSSGEFEGQEPIAEEGGDDVVPNSEGVIGEGEAPRVEDD</sequence>
<proteinExistence type="predicted"/>
<evidence type="ECO:0000256" key="1">
    <source>
        <dbReference type="SAM" id="MobiDB-lite"/>
    </source>
</evidence>
<organism evidence="2 3">
    <name type="scientific">Brassica cretica</name>
    <name type="common">Mustard</name>
    <dbReference type="NCBI Taxonomy" id="69181"/>
    <lineage>
        <taxon>Eukaryota</taxon>
        <taxon>Viridiplantae</taxon>
        <taxon>Streptophyta</taxon>
        <taxon>Embryophyta</taxon>
        <taxon>Tracheophyta</taxon>
        <taxon>Spermatophyta</taxon>
        <taxon>Magnoliopsida</taxon>
        <taxon>eudicotyledons</taxon>
        <taxon>Gunneridae</taxon>
        <taxon>Pentapetalae</taxon>
        <taxon>rosids</taxon>
        <taxon>malvids</taxon>
        <taxon>Brassicales</taxon>
        <taxon>Brassicaceae</taxon>
        <taxon>Brassiceae</taxon>
        <taxon>Brassica</taxon>
    </lineage>
</organism>
<dbReference type="Proteomes" id="UP000712600">
    <property type="component" value="Unassembled WGS sequence"/>
</dbReference>
<dbReference type="EMBL" id="QGKX02001347">
    <property type="protein sequence ID" value="KAF3521862.1"/>
    <property type="molecule type" value="Genomic_DNA"/>
</dbReference>
<comment type="caution">
    <text evidence="2">The sequence shown here is derived from an EMBL/GenBank/DDBJ whole genome shotgun (WGS) entry which is preliminary data.</text>
</comment>
<evidence type="ECO:0000313" key="2">
    <source>
        <dbReference type="EMBL" id="KAF3521862.1"/>
    </source>
</evidence>
<protein>
    <submittedName>
        <fullName evidence="2">Uncharacterized protein</fullName>
    </submittedName>
</protein>
<dbReference type="AlphaFoldDB" id="A0A8S9PTU3"/>
<gene>
    <name evidence="2" type="ORF">F2Q69_00047546</name>
</gene>